<feature type="region of interest" description="Disordered" evidence="1">
    <location>
        <begin position="1"/>
        <end position="21"/>
    </location>
</feature>
<dbReference type="EMBL" id="MSFO01000008">
    <property type="protein sequence ID" value="PLB44770.1"/>
    <property type="molecule type" value="Genomic_DNA"/>
</dbReference>
<comment type="caution">
    <text evidence="2">The sequence shown here is derived from an EMBL/GenBank/DDBJ whole genome shotgun (WGS) entry which is preliminary data.</text>
</comment>
<dbReference type="GeneID" id="36555593"/>
<gene>
    <name evidence="2" type="ORF">P170DRAFT_429521</name>
</gene>
<reference evidence="2 3" key="1">
    <citation type="submission" date="2016-12" db="EMBL/GenBank/DDBJ databases">
        <title>The genomes of Aspergillus section Nigri reveals drivers in fungal speciation.</title>
        <authorList>
            <consortium name="DOE Joint Genome Institute"/>
            <person name="Vesth T.C."/>
            <person name="Nybo J."/>
            <person name="Theobald S."/>
            <person name="Brandl J."/>
            <person name="Frisvad J.C."/>
            <person name="Nielsen K.F."/>
            <person name="Lyhne E.K."/>
            <person name="Kogle M.E."/>
            <person name="Kuo A."/>
            <person name="Riley R."/>
            <person name="Clum A."/>
            <person name="Nolan M."/>
            <person name="Lipzen A."/>
            <person name="Salamov A."/>
            <person name="Henrissat B."/>
            <person name="Wiebenga A."/>
            <person name="De Vries R.P."/>
            <person name="Grigoriev I.V."/>
            <person name="Mortensen U.H."/>
            <person name="Andersen M.R."/>
            <person name="Baker S.E."/>
        </authorList>
    </citation>
    <scope>NUCLEOTIDE SEQUENCE [LARGE SCALE GENOMIC DNA]</scope>
    <source>
        <strain evidence="2 3">IBT 23096</strain>
    </source>
</reference>
<keyword evidence="3" id="KW-1185">Reference proteome</keyword>
<evidence type="ECO:0000313" key="2">
    <source>
        <dbReference type="EMBL" id="PLB44770.1"/>
    </source>
</evidence>
<proteinExistence type="predicted"/>
<organism evidence="2 3">
    <name type="scientific">Aspergillus steynii IBT 23096</name>
    <dbReference type="NCBI Taxonomy" id="1392250"/>
    <lineage>
        <taxon>Eukaryota</taxon>
        <taxon>Fungi</taxon>
        <taxon>Dikarya</taxon>
        <taxon>Ascomycota</taxon>
        <taxon>Pezizomycotina</taxon>
        <taxon>Eurotiomycetes</taxon>
        <taxon>Eurotiomycetidae</taxon>
        <taxon>Eurotiales</taxon>
        <taxon>Aspergillaceae</taxon>
        <taxon>Aspergillus</taxon>
        <taxon>Aspergillus subgen. Circumdati</taxon>
    </lineage>
</organism>
<evidence type="ECO:0000313" key="3">
    <source>
        <dbReference type="Proteomes" id="UP000234275"/>
    </source>
</evidence>
<dbReference type="RefSeq" id="XP_024700072.1">
    <property type="nucleotide sequence ID" value="XM_024847894.1"/>
</dbReference>
<dbReference type="AlphaFoldDB" id="A0A2I2FVV7"/>
<name>A0A2I2FVV7_9EURO</name>
<dbReference type="OrthoDB" id="4156665at2759"/>
<accession>A0A2I2FVV7</accession>
<dbReference type="VEuPathDB" id="FungiDB:P170DRAFT_429521"/>
<protein>
    <submittedName>
        <fullName evidence="2">Uncharacterized protein</fullName>
    </submittedName>
</protein>
<evidence type="ECO:0000256" key="1">
    <source>
        <dbReference type="SAM" id="MobiDB-lite"/>
    </source>
</evidence>
<dbReference type="Proteomes" id="UP000234275">
    <property type="component" value="Unassembled WGS sequence"/>
</dbReference>
<sequence length="230" mass="25869">MMGRGNRSTRPSRLSVEPSTPKSNEFQFVYSPATSISSCMSSEVDTRCTSQVDPLFYSVVNHLQTPLCPLISSTTGLQHPEFPGTILAYHLLTSRQLDDLARHYHQIYPPVAATSYYPITIPPWVGASDESDVNLDTKRRRFGRFIGLRGCESPVQCDYNFDDDRMDTDPDVAIPCDPLPLPQCEPQQAAPPAEETEAEMLARMDREWQECLLHARQDSDAALRLKMNGF</sequence>